<keyword evidence="2" id="KW-1185">Reference proteome</keyword>
<reference evidence="2" key="2">
    <citation type="submission" date="2015-01" db="EMBL/GenBank/DDBJ databases">
        <title>Evolutionary Origins and Diversification of the Mycorrhizal Mutualists.</title>
        <authorList>
            <consortium name="DOE Joint Genome Institute"/>
            <consortium name="Mycorrhizal Genomics Consortium"/>
            <person name="Kohler A."/>
            <person name="Kuo A."/>
            <person name="Nagy L.G."/>
            <person name="Floudas D."/>
            <person name="Copeland A."/>
            <person name="Barry K.W."/>
            <person name="Cichocki N."/>
            <person name="Veneault-Fourrey C."/>
            <person name="LaButti K."/>
            <person name="Lindquist E.A."/>
            <person name="Lipzen A."/>
            <person name="Lundell T."/>
            <person name="Morin E."/>
            <person name="Murat C."/>
            <person name="Riley R."/>
            <person name="Ohm R."/>
            <person name="Sun H."/>
            <person name="Tunlid A."/>
            <person name="Henrissat B."/>
            <person name="Grigoriev I.V."/>
            <person name="Hibbett D.S."/>
            <person name="Martin F."/>
        </authorList>
    </citation>
    <scope>NUCLEOTIDE SEQUENCE [LARGE SCALE GENOMIC DNA]</scope>
    <source>
        <strain evidence="2">441</strain>
    </source>
</reference>
<dbReference type="HOGENOM" id="CLU_2559146_0_0_1"/>
<dbReference type="EMBL" id="KN833864">
    <property type="protein sequence ID" value="KIK16226.1"/>
    <property type="molecule type" value="Genomic_DNA"/>
</dbReference>
<protein>
    <submittedName>
        <fullName evidence="1">Uncharacterized protein</fullName>
    </submittedName>
</protein>
<sequence length="82" mass="9701">MVTFNWKFGWHYFRKAVVVWRMYASRHPSDFHSTRQSFREEVIPPVVTFRLPGFFSTSLTPKVHGYVHDQGVSRARAVISSW</sequence>
<reference evidence="1 2" key="1">
    <citation type="submission" date="2014-04" db="EMBL/GenBank/DDBJ databases">
        <authorList>
            <consortium name="DOE Joint Genome Institute"/>
            <person name="Kuo A."/>
            <person name="Kohler A."/>
            <person name="Costa M.D."/>
            <person name="Nagy L.G."/>
            <person name="Floudas D."/>
            <person name="Copeland A."/>
            <person name="Barry K.W."/>
            <person name="Cichocki N."/>
            <person name="Veneault-Fourrey C."/>
            <person name="LaButti K."/>
            <person name="Lindquist E.A."/>
            <person name="Lipzen A."/>
            <person name="Lundell T."/>
            <person name="Morin E."/>
            <person name="Murat C."/>
            <person name="Sun H."/>
            <person name="Tunlid A."/>
            <person name="Henrissat B."/>
            <person name="Grigoriev I.V."/>
            <person name="Hibbett D.S."/>
            <person name="Martin F."/>
            <person name="Nordberg H.P."/>
            <person name="Cantor M.N."/>
            <person name="Hua S.X."/>
        </authorList>
    </citation>
    <scope>NUCLEOTIDE SEQUENCE [LARGE SCALE GENOMIC DNA]</scope>
    <source>
        <strain evidence="1 2">441</strain>
    </source>
</reference>
<accession>A0A0C9YHP2</accession>
<evidence type="ECO:0000313" key="1">
    <source>
        <dbReference type="EMBL" id="KIK16226.1"/>
    </source>
</evidence>
<gene>
    <name evidence="1" type="ORF">PISMIDRAFT_275636</name>
</gene>
<organism evidence="1 2">
    <name type="scientific">Pisolithus microcarpus 441</name>
    <dbReference type="NCBI Taxonomy" id="765257"/>
    <lineage>
        <taxon>Eukaryota</taxon>
        <taxon>Fungi</taxon>
        <taxon>Dikarya</taxon>
        <taxon>Basidiomycota</taxon>
        <taxon>Agaricomycotina</taxon>
        <taxon>Agaricomycetes</taxon>
        <taxon>Agaricomycetidae</taxon>
        <taxon>Boletales</taxon>
        <taxon>Sclerodermatineae</taxon>
        <taxon>Pisolithaceae</taxon>
        <taxon>Pisolithus</taxon>
    </lineage>
</organism>
<proteinExistence type="predicted"/>
<name>A0A0C9YHP2_9AGAM</name>
<evidence type="ECO:0000313" key="2">
    <source>
        <dbReference type="Proteomes" id="UP000054018"/>
    </source>
</evidence>
<dbReference type="AlphaFoldDB" id="A0A0C9YHP2"/>
<dbReference type="Proteomes" id="UP000054018">
    <property type="component" value="Unassembled WGS sequence"/>
</dbReference>